<dbReference type="CDD" id="cd05387">
    <property type="entry name" value="BY-kinase"/>
    <property type="match status" value="1"/>
</dbReference>
<keyword evidence="3 8" id="KW-0418">Kinase</keyword>
<comment type="caution">
    <text evidence="8">The sequence shown here is derived from an EMBL/GenBank/DDBJ whole genome shotgun (WGS) entry which is preliminary data.</text>
</comment>
<dbReference type="GO" id="GO:0004713">
    <property type="term" value="F:protein tyrosine kinase activity"/>
    <property type="evidence" value="ECO:0007669"/>
    <property type="project" value="UniProtKB-KW"/>
</dbReference>
<dbReference type="InterPro" id="IPR025669">
    <property type="entry name" value="AAA_dom"/>
</dbReference>
<dbReference type="InterPro" id="IPR027417">
    <property type="entry name" value="P-loop_NTPase"/>
</dbReference>
<evidence type="ECO:0000256" key="6">
    <source>
        <dbReference type="SAM" id="MobiDB-lite"/>
    </source>
</evidence>
<keyword evidence="2" id="KW-0547">Nucleotide-binding</keyword>
<name>A0A423PQ54_9GAMM</name>
<dbReference type="AlphaFoldDB" id="A0A423PQ54"/>
<feature type="compositionally biased region" description="Basic and acidic residues" evidence="6">
    <location>
        <begin position="7"/>
        <end position="20"/>
    </location>
</feature>
<evidence type="ECO:0000256" key="2">
    <source>
        <dbReference type="ARBA" id="ARBA00022741"/>
    </source>
</evidence>
<evidence type="ECO:0000256" key="3">
    <source>
        <dbReference type="ARBA" id="ARBA00022777"/>
    </source>
</evidence>
<dbReference type="InterPro" id="IPR050445">
    <property type="entry name" value="Bact_polysacc_biosynth/exp"/>
</dbReference>
<evidence type="ECO:0000256" key="5">
    <source>
        <dbReference type="ARBA" id="ARBA00023137"/>
    </source>
</evidence>
<dbReference type="EMBL" id="AYKH01000012">
    <property type="protein sequence ID" value="ROO27688.1"/>
    <property type="molecule type" value="Genomic_DNA"/>
</dbReference>
<keyword evidence="9" id="KW-1185">Reference proteome</keyword>
<sequence length="312" mass="33362">MSIVEKAAQRLQREKGREQPTNRTSNTEQAAETGERRPTAVERSVSRKTPEPRLAEHAGESASGGAVTLDWASLRRSGVVPPKSMSAQLGREFQRIKRPILAALNPNDGTALPNANRLMVTSAHPGDGKTFMSMNLAMSLAREMDHSVLLVDGDVAKPGVSRSLGVSDRPGLMDLLEDSDAAVEDAMVATDVPNLYVLPSGQRSEEAAERLASRRMASIVAELAADPTRIVIFDSPPLLATAEAQSLALSMGQILLVVRAGQTERRALDSALSLIEPANAAISLVLNQTRKGFGEDYDGYYGVYSGEGEKVG</sequence>
<feature type="compositionally biased region" description="Polar residues" evidence="6">
    <location>
        <begin position="21"/>
        <end position="30"/>
    </location>
</feature>
<dbReference type="Proteomes" id="UP000283993">
    <property type="component" value="Unassembled WGS sequence"/>
</dbReference>
<evidence type="ECO:0000256" key="4">
    <source>
        <dbReference type="ARBA" id="ARBA00022840"/>
    </source>
</evidence>
<evidence type="ECO:0000313" key="8">
    <source>
        <dbReference type="EMBL" id="ROO27688.1"/>
    </source>
</evidence>
<keyword evidence="5 8" id="KW-0829">Tyrosine-protein kinase</keyword>
<feature type="compositionally biased region" description="Basic and acidic residues" evidence="6">
    <location>
        <begin position="33"/>
        <end position="59"/>
    </location>
</feature>
<dbReference type="InterPro" id="IPR005702">
    <property type="entry name" value="Wzc-like_C"/>
</dbReference>
<feature type="domain" description="AAA" evidence="7">
    <location>
        <begin position="125"/>
        <end position="258"/>
    </location>
</feature>
<keyword evidence="1" id="KW-0808">Transferase</keyword>
<dbReference type="Gene3D" id="3.40.50.300">
    <property type="entry name" value="P-loop containing nucleotide triphosphate hydrolases"/>
    <property type="match status" value="1"/>
</dbReference>
<accession>A0A423PQ54</accession>
<proteinExistence type="predicted"/>
<dbReference type="Pfam" id="PF13614">
    <property type="entry name" value="AAA_31"/>
    <property type="match status" value="1"/>
</dbReference>
<dbReference type="RefSeq" id="WP_123630888.1">
    <property type="nucleotide sequence ID" value="NZ_AYKH01000012.1"/>
</dbReference>
<feature type="region of interest" description="Disordered" evidence="6">
    <location>
        <begin position="1"/>
        <end position="65"/>
    </location>
</feature>
<keyword evidence="4" id="KW-0067">ATP-binding</keyword>
<organism evidence="8 9">
    <name type="scientific">Salinisphaera orenii MK-B5</name>
    <dbReference type="NCBI Taxonomy" id="856730"/>
    <lineage>
        <taxon>Bacteria</taxon>
        <taxon>Pseudomonadati</taxon>
        <taxon>Pseudomonadota</taxon>
        <taxon>Gammaproteobacteria</taxon>
        <taxon>Salinisphaerales</taxon>
        <taxon>Salinisphaeraceae</taxon>
        <taxon>Salinisphaera</taxon>
    </lineage>
</organism>
<dbReference type="SUPFAM" id="SSF52540">
    <property type="entry name" value="P-loop containing nucleoside triphosphate hydrolases"/>
    <property type="match status" value="1"/>
</dbReference>
<evidence type="ECO:0000313" key="9">
    <source>
        <dbReference type="Proteomes" id="UP000283993"/>
    </source>
</evidence>
<reference evidence="8 9" key="1">
    <citation type="submission" date="2013-10" db="EMBL/GenBank/DDBJ databases">
        <title>Salinisphaera orenii MK-B5 Genome Sequencing.</title>
        <authorList>
            <person name="Lai Q."/>
            <person name="Li C."/>
            <person name="Shao Z."/>
        </authorList>
    </citation>
    <scope>NUCLEOTIDE SEQUENCE [LARGE SCALE GENOMIC DNA]</scope>
    <source>
        <strain evidence="8 9">MK-B5</strain>
    </source>
</reference>
<evidence type="ECO:0000256" key="1">
    <source>
        <dbReference type="ARBA" id="ARBA00022679"/>
    </source>
</evidence>
<gene>
    <name evidence="8" type="ORF">SAOR_07545</name>
</gene>
<evidence type="ECO:0000259" key="7">
    <source>
        <dbReference type="Pfam" id="PF13614"/>
    </source>
</evidence>
<dbReference type="PANTHER" id="PTHR32309">
    <property type="entry name" value="TYROSINE-PROTEIN KINASE"/>
    <property type="match status" value="1"/>
</dbReference>
<dbReference type="PANTHER" id="PTHR32309:SF31">
    <property type="entry name" value="CAPSULAR EXOPOLYSACCHARIDE FAMILY"/>
    <property type="match status" value="1"/>
</dbReference>
<protein>
    <submittedName>
        <fullName evidence="8">Protein-tyrosine kinase</fullName>
    </submittedName>
</protein>